<proteinExistence type="predicted"/>
<gene>
    <name evidence="1" type="ORF">GNZ18_36465</name>
</gene>
<evidence type="ECO:0000313" key="1">
    <source>
        <dbReference type="EMBL" id="MUN42040.1"/>
    </source>
</evidence>
<keyword evidence="2" id="KW-1185">Reference proteome</keyword>
<accession>A0A7K1LC84</accession>
<dbReference type="Proteomes" id="UP000432015">
    <property type="component" value="Unassembled WGS sequence"/>
</dbReference>
<reference evidence="1 2" key="1">
    <citation type="submission" date="2019-11" db="EMBL/GenBank/DDBJ databases">
        <authorList>
            <person name="Cao P."/>
        </authorList>
    </citation>
    <scope>NUCLEOTIDE SEQUENCE [LARGE SCALE GENOMIC DNA]</scope>
    <source>
        <strain evidence="1 2">NEAU-AAG5</strain>
    </source>
</reference>
<dbReference type="Pfam" id="PF13376">
    <property type="entry name" value="OmdA"/>
    <property type="match status" value="1"/>
</dbReference>
<name>A0A7K1LC84_9ACTN</name>
<sequence>MMDFADAAAFEAWLADHHGDEGGVWLRIAKKGSPSGSITIGEALDVALCYGWIDSQRRSLDEHGYLQRYSRRRKGGAWSRVNVEKAEALIAAGRMRPPGQAEIDTAKADGRWDAAYARQRDVAVPADLLAALEASPRAAARFEALGKTGRYQLILPLLKTRTAAGRAARIERTVADLSA</sequence>
<protein>
    <submittedName>
        <fullName evidence="1">OmdA domain containing protein</fullName>
    </submittedName>
</protein>
<evidence type="ECO:0000313" key="2">
    <source>
        <dbReference type="Proteomes" id="UP000432015"/>
    </source>
</evidence>
<comment type="caution">
    <text evidence="1">The sequence shown here is derived from an EMBL/GenBank/DDBJ whole genome shotgun (WGS) entry which is preliminary data.</text>
</comment>
<dbReference type="AlphaFoldDB" id="A0A7K1LC84"/>
<dbReference type="RefSeq" id="WP_156221401.1">
    <property type="nucleotide sequence ID" value="NZ_WOFH01000018.1"/>
</dbReference>
<dbReference type="EMBL" id="WOFH01000018">
    <property type="protein sequence ID" value="MUN42040.1"/>
    <property type="molecule type" value="Genomic_DNA"/>
</dbReference>
<organism evidence="1 2">
    <name type="scientific">Actinomadura litoris</name>
    <dbReference type="NCBI Taxonomy" id="2678616"/>
    <lineage>
        <taxon>Bacteria</taxon>
        <taxon>Bacillati</taxon>
        <taxon>Actinomycetota</taxon>
        <taxon>Actinomycetes</taxon>
        <taxon>Streptosporangiales</taxon>
        <taxon>Thermomonosporaceae</taxon>
        <taxon>Actinomadura</taxon>
    </lineage>
</organism>